<dbReference type="InterPro" id="IPR003362">
    <property type="entry name" value="Bact_transf"/>
</dbReference>
<feature type="compositionally biased region" description="Pro residues" evidence="2">
    <location>
        <begin position="238"/>
        <end position="248"/>
    </location>
</feature>
<evidence type="ECO:0000313" key="5">
    <source>
        <dbReference type="EMBL" id="RKH56322.1"/>
    </source>
</evidence>
<evidence type="ECO:0000256" key="3">
    <source>
        <dbReference type="SAM" id="Phobius"/>
    </source>
</evidence>
<feature type="transmembrane region" description="Helical" evidence="3">
    <location>
        <begin position="20"/>
        <end position="48"/>
    </location>
</feature>
<evidence type="ECO:0000313" key="6">
    <source>
        <dbReference type="Proteomes" id="UP000267003"/>
    </source>
</evidence>
<dbReference type="EMBL" id="RAWK01000286">
    <property type="protein sequence ID" value="RKH56322.1"/>
    <property type="molecule type" value="Genomic_DNA"/>
</dbReference>
<dbReference type="Pfam" id="PF02397">
    <property type="entry name" value="Bac_transf"/>
    <property type="match status" value="1"/>
</dbReference>
<feature type="compositionally biased region" description="Low complexity" evidence="2">
    <location>
        <begin position="220"/>
        <end position="232"/>
    </location>
</feature>
<organism evidence="5 6">
    <name type="scientific">Corallococcus aberystwythensis</name>
    <dbReference type="NCBI Taxonomy" id="2316722"/>
    <lineage>
        <taxon>Bacteria</taxon>
        <taxon>Pseudomonadati</taxon>
        <taxon>Myxococcota</taxon>
        <taxon>Myxococcia</taxon>
        <taxon>Myxococcales</taxon>
        <taxon>Cystobacterineae</taxon>
        <taxon>Myxococcaceae</taxon>
        <taxon>Corallococcus</taxon>
    </lineage>
</organism>
<feature type="domain" description="Bacterial sugar transferase" evidence="4">
    <location>
        <begin position="12"/>
        <end position="186"/>
    </location>
</feature>
<dbReference type="RefSeq" id="WP_120559592.1">
    <property type="nucleotide sequence ID" value="NZ_RAWK01000286.1"/>
</dbReference>
<keyword evidence="3" id="KW-1133">Transmembrane helix</keyword>
<proteinExistence type="inferred from homology"/>
<keyword evidence="3" id="KW-0472">Membrane</keyword>
<evidence type="ECO:0000256" key="2">
    <source>
        <dbReference type="SAM" id="MobiDB-lite"/>
    </source>
</evidence>
<accession>A0A3A8PVB0</accession>
<comment type="similarity">
    <text evidence="1">Belongs to the bacterial sugar transferase family.</text>
</comment>
<sequence length="248" mass="27459">MQRQAGTGLFLKRCFDVMAAGMGLICLSPVMVATGLFVRVTLGSPVLFRQRRPGRKGRLFTVLKFRSMLDAMDANGQELPDEQRLTWAGRLLRSTSLDELPQLWNVLKGDMSLVGPRPLLVEYLPRYNEEQAKRHDVLPGVTGWAQINGRNALSWDERFRLDAWYVENWSLALDAKVLALTVVRVLQRQGISFASEATLHKFMGNPPPESNVVPLRQQEAGAVSPPSAVPASGERRGPPPPPARAPVA</sequence>
<protein>
    <submittedName>
        <fullName evidence="5">Sugar transferase</fullName>
    </submittedName>
</protein>
<evidence type="ECO:0000259" key="4">
    <source>
        <dbReference type="Pfam" id="PF02397"/>
    </source>
</evidence>
<keyword evidence="5" id="KW-0808">Transferase</keyword>
<gene>
    <name evidence="5" type="ORF">D7W81_34195</name>
</gene>
<comment type="caution">
    <text evidence="5">The sequence shown here is derived from an EMBL/GenBank/DDBJ whole genome shotgun (WGS) entry which is preliminary data.</text>
</comment>
<feature type="region of interest" description="Disordered" evidence="2">
    <location>
        <begin position="203"/>
        <end position="248"/>
    </location>
</feature>
<keyword evidence="6" id="KW-1185">Reference proteome</keyword>
<dbReference type="GO" id="GO:0016780">
    <property type="term" value="F:phosphotransferase activity, for other substituted phosphate groups"/>
    <property type="evidence" value="ECO:0007669"/>
    <property type="project" value="TreeGrafter"/>
</dbReference>
<keyword evidence="3" id="KW-0812">Transmembrane</keyword>
<name>A0A3A8PVB0_9BACT</name>
<dbReference type="OrthoDB" id="9808602at2"/>
<dbReference type="PANTHER" id="PTHR30576">
    <property type="entry name" value="COLANIC BIOSYNTHESIS UDP-GLUCOSE LIPID CARRIER TRANSFERASE"/>
    <property type="match status" value="1"/>
</dbReference>
<evidence type="ECO:0000256" key="1">
    <source>
        <dbReference type="ARBA" id="ARBA00006464"/>
    </source>
</evidence>
<dbReference type="PANTHER" id="PTHR30576:SF8">
    <property type="entry name" value="UNDECAPRENYL-PHOSPHATE GALACTOSE PHOSPHOTRANSFERASE"/>
    <property type="match status" value="1"/>
</dbReference>
<reference evidence="6" key="1">
    <citation type="submission" date="2018-09" db="EMBL/GenBank/DDBJ databases">
        <authorList>
            <person name="Livingstone P.G."/>
            <person name="Whitworth D.E."/>
        </authorList>
    </citation>
    <scope>NUCLEOTIDE SEQUENCE [LARGE SCALE GENOMIC DNA]</scope>
    <source>
        <strain evidence="6">AB050A</strain>
    </source>
</reference>
<dbReference type="Proteomes" id="UP000267003">
    <property type="component" value="Unassembled WGS sequence"/>
</dbReference>
<dbReference type="AlphaFoldDB" id="A0A3A8PVB0"/>